<reference evidence="1 2" key="1">
    <citation type="submission" date="2020-01" db="EMBL/GenBank/DDBJ databases">
        <title>Sphingomonas sp. strain CSW-10.</title>
        <authorList>
            <person name="Chen W.-M."/>
        </authorList>
    </citation>
    <scope>NUCLEOTIDE SEQUENCE [LARGE SCALE GENOMIC DNA]</scope>
    <source>
        <strain evidence="1 2">CSW-10</strain>
    </source>
</reference>
<dbReference type="EMBL" id="CP053015">
    <property type="protein sequence ID" value="QJQ33742.1"/>
    <property type="molecule type" value="Genomic_DNA"/>
</dbReference>
<evidence type="ECO:0000313" key="1">
    <source>
        <dbReference type="EMBL" id="QJQ33742.1"/>
    </source>
</evidence>
<proteinExistence type="predicted"/>
<evidence type="ECO:0000313" key="2">
    <source>
        <dbReference type="Proteomes" id="UP000503018"/>
    </source>
</evidence>
<organism evidence="1 2">
    <name type="scientific">Sphingomonas lacunae</name>
    <dbReference type="NCBI Taxonomy" id="2698828"/>
    <lineage>
        <taxon>Bacteria</taxon>
        <taxon>Pseudomonadati</taxon>
        <taxon>Pseudomonadota</taxon>
        <taxon>Alphaproteobacteria</taxon>
        <taxon>Sphingomonadales</taxon>
        <taxon>Sphingomonadaceae</taxon>
        <taxon>Sphingomonas</taxon>
    </lineage>
</organism>
<dbReference type="KEGG" id="slan:GV829_11580"/>
<dbReference type="AlphaFoldDB" id="A0A6M4AZF0"/>
<dbReference type="Proteomes" id="UP000503018">
    <property type="component" value="Chromosome"/>
</dbReference>
<dbReference type="Pfam" id="PF09997">
    <property type="entry name" value="DUF2238"/>
    <property type="match status" value="1"/>
</dbReference>
<keyword evidence="2" id="KW-1185">Reference proteome</keyword>
<dbReference type="InterPro" id="IPR014509">
    <property type="entry name" value="YjdF-like"/>
</dbReference>
<protein>
    <submittedName>
        <fullName evidence="1">DUF2238 domain-containing protein</fullName>
    </submittedName>
</protein>
<name>A0A6M4AZF0_9SPHN</name>
<gene>
    <name evidence="1" type="ORF">GV829_11580</name>
</gene>
<sequence length="190" mass="21163">MLVNIRQPFPSVAPLHHVPTVAVILCAPWWLRRWPLGNVALVCLLGFFALHSFGARWTYSSVPYDAWFRTLVGTDSSHLFGWTRNHYDRLVHFAFGGLMMMPVMEWLRPVLPGLSSRVRCVATVVTLLSASAVYELFEGLLALAVPADLAEDYNGQQGDPWDAHKDMALALAGSLLVAAGLRWNRPVLSH</sequence>
<accession>A0A6M4AZF0</accession>